<dbReference type="EMBL" id="JAERRG010000017">
    <property type="protein sequence ID" value="MBL1117327.1"/>
    <property type="molecule type" value="Genomic_DNA"/>
</dbReference>
<accession>A0ABS1PY35</accession>
<name>A0ABS1PY35_9ACTN</name>
<gene>
    <name evidence="1" type="ORF">JK364_33845</name>
</gene>
<organism evidence="1 2">
    <name type="scientific">Streptomyces endocoffeicus</name>
    <dbReference type="NCBI Taxonomy" id="2898945"/>
    <lineage>
        <taxon>Bacteria</taxon>
        <taxon>Bacillati</taxon>
        <taxon>Actinomycetota</taxon>
        <taxon>Actinomycetes</taxon>
        <taxon>Kitasatosporales</taxon>
        <taxon>Streptomycetaceae</taxon>
        <taxon>Streptomyces</taxon>
    </lineage>
</organism>
<reference evidence="1 2" key="1">
    <citation type="submission" date="2021-01" db="EMBL/GenBank/DDBJ databases">
        <title>WGS of actinomycetes isolated from Thailand.</title>
        <authorList>
            <person name="Thawai C."/>
        </authorList>
    </citation>
    <scope>NUCLEOTIDE SEQUENCE [LARGE SCALE GENOMIC DNA]</scope>
    <source>
        <strain evidence="1 2">CA3R110</strain>
    </source>
</reference>
<proteinExistence type="predicted"/>
<dbReference type="RefSeq" id="WP_201855182.1">
    <property type="nucleotide sequence ID" value="NZ_JAERRG010000017.1"/>
</dbReference>
<protein>
    <submittedName>
        <fullName evidence="1">Uncharacterized protein</fullName>
    </submittedName>
</protein>
<evidence type="ECO:0000313" key="2">
    <source>
        <dbReference type="Proteomes" id="UP000621510"/>
    </source>
</evidence>
<dbReference type="Proteomes" id="UP000621510">
    <property type="component" value="Unassembled WGS sequence"/>
</dbReference>
<evidence type="ECO:0000313" key="1">
    <source>
        <dbReference type="EMBL" id="MBL1117327.1"/>
    </source>
</evidence>
<comment type="caution">
    <text evidence="1">The sequence shown here is derived from an EMBL/GenBank/DDBJ whole genome shotgun (WGS) entry which is preliminary data.</text>
</comment>
<sequence>MEITDLEKDGHSAIGSYQMGSDTYYYWNTNGQGTTRYVNLNLPENRAVGIAAATGDYQGTPTGGLRWSTLAVTNGYTS</sequence>
<keyword evidence="2" id="KW-1185">Reference proteome</keyword>